<keyword evidence="2" id="KW-0238">DNA-binding</keyword>
<dbReference type="PRINTS" id="PR00032">
    <property type="entry name" value="HTHARAC"/>
</dbReference>
<feature type="domain" description="HTH araC/xylS-type" evidence="4">
    <location>
        <begin position="210"/>
        <end position="309"/>
    </location>
</feature>
<dbReference type="GO" id="GO:0043565">
    <property type="term" value="F:sequence-specific DNA binding"/>
    <property type="evidence" value="ECO:0007669"/>
    <property type="project" value="InterPro"/>
</dbReference>
<dbReference type="PROSITE" id="PS00041">
    <property type="entry name" value="HTH_ARAC_FAMILY_1"/>
    <property type="match status" value="1"/>
</dbReference>
<dbReference type="Gene3D" id="1.10.10.60">
    <property type="entry name" value="Homeodomain-like"/>
    <property type="match status" value="1"/>
</dbReference>
<protein>
    <submittedName>
        <fullName evidence="5">Helix-turn-helix domain-containing protein</fullName>
    </submittedName>
</protein>
<name>A0A9X9XGF1_9PROT</name>
<organism evidence="5 6">
    <name type="scientific">Neoroseomonas eburnea</name>
    <dbReference type="NCBI Taxonomy" id="1346889"/>
    <lineage>
        <taxon>Bacteria</taxon>
        <taxon>Pseudomonadati</taxon>
        <taxon>Pseudomonadota</taxon>
        <taxon>Alphaproteobacteria</taxon>
        <taxon>Acetobacterales</taxon>
        <taxon>Acetobacteraceae</taxon>
        <taxon>Neoroseomonas</taxon>
    </lineage>
</organism>
<dbReference type="SUPFAM" id="SSF46689">
    <property type="entry name" value="Homeodomain-like"/>
    <property type="match status" value="1"/>
</dbReference>
<evidence type="ECO:0000313" key="6">
    <source>
        <dbReference type="Proteomes" id="UP001138709"/>
    </source>
</evidence>
<accession>A0A9X9XGF1</accession>
<evidence type="ECO:0000259" key="4">
    <source>
        <dbReference type="PROSITE" id="PS01124"/>
    </source>
</evidence>
<keyword evidence="3" id="KW-0804">Transcription</keyword>
<dbReference type="PANTHER" id="PTHR46796:SF6">
    <property type="entry name" value="ARAC SUBFAMILY"/>
    <property type="match status" value="1"/>
</dbReference>
<sequence length="338" mass="37088">MSTQVFSTRAVPADQQLDAWRSWFEPVFDVAKPDDGTAQGFEAESAVRILGGAVFSQVTTPHIHAIRGMRNIRRDPVDHWSITVGTRETRLTLARGSLAVPASTPFVVCLGEPVESEREADERLQLYLPRDRFASLAPVLDQARGTPMLGPTGRLLADYLRLLARSLPGLPDEDLPRLSEPIRAMVAACVTPVGAVSELAAEQMDLTRLEQVRQAIRRRLSSATLTAGSLCREVGMSRSQLYRLLEGEGGVIHYIQRLRLQASHAVLSDPHDMRPIAAIAEACGFYDPSTFSRAFRREFGVAPSDFRVAARVGAAPATAWRPLMEAETRSLGACLRGY</sequence>
<keyword evidence="1" id="KW-0805">Transcription regulation</keyword>
<evidence type="ECO:0000256" key="3">
    <source>
        <dbReference type="ARBA" id="ARBA00023163"/>
    </source>
</evidence>
<dbReference type="InterPro" id="IPR050204">
    <property type="entry name" value="AraC_XylS_family_regulators"/>
</dbReference>
<dbReference type="GO" id="GO:0003700">
    <property type="term" value="F:DNA-binding transcription factor activity"/>
    <property type="evidence" value="ECO:0007669"/>
    <property type="project" value="InterPro"/>
</dbReference>
<evidence type="ECO:0000313" key="5">
    <source>
        <dbReference type="EMBL" id="MBR0682787.1"/>
    </source>
</evidence>
<evidence type="ECO:0000256" key="2">
    <source>
        <dbReference type="ARBA" id="ARBA00023125"/>
    </source>
</evidence>
<reference evidence="5" key="1">
    <citation type="submission" date="2020-01" db="EMBL/GenBank/DDBJ databases">
        <authorList>
            <person name="Rat A."/>
        </authorList>
    </citation>
    <scope>NUCLEOTIDE SEQUENCE</scope>
    <source>
        <strain evidence="5">LMG 31228</strain>
    </source>
</reference>
<dbReference type="EMBL" id="JAAEDL010000023">
    <property type="protein sequence ID" value="MBR0682787.1"/>
    <property type="molecule type" value="Genomic_DNA"/>
</dbReference>
<dbReference type="InterPro" id="IPR018060">
    <property type="entry name" value="HTH_AraC"/>
</dbReference>
<dbReference type="Pfam" id="PF12833">
    <property type="entry name" value="HTH_18"/>
    <property type="match status" value="1"/>
</dbReference>
<comment type="caution">
    <text evidence="5">The sequence shown here is derived from an EMBL/GenBank/DDBJ whole genome shotgun (WGS) entry which is preliminary data.</text>
</comment>
<dbReference type="AlphaFoldDB" id="A0A9X9XGF1"/>
<dbReference type="InterPro" id="IPR020449">
    <property type="entry name" value="Tscrpt_reg_AraC-type_HTH"/>
</dbReference>
<gene>
    <name evidence="5" type="ORF">GXW74_20005</name>
</gene>
<dbReference type="Proteomes" id="UP001138709">
    <property type="component" value="Unassembled WGS sequence"/>
</dbReference>
<proteinExistence type="predicted"/>
<dbReference type="InterPro" id="IPR009057">
    <property type="entry name" value="Homeodomain-like_sf"/>
</dbReference>
<dbReference type="PROSITE" id="PS01124">
    <property type="entry name" value="HTH_ARAC_FAMILY_2"/>
    <property type="match status" value="1"/>
</dbReference>
<dbReference type="PANTHER" id="PTHR46796">
    <property type="entry name" value="HTH-TYPE TRANSCRIPTIONAL ACTIVATOR RHAS-RELATED"/>
    <property type="match status" value="1"/>
</dbReference>
<evidence type="ECO:0000256" key="1">
    <source>
        <dbReference type="ARBA" id="ARBA00023015"/>
    </source>
</evidence>
<dbReference type="InterPro" id="IPR018062">
    <property type="entry name" value="HTH_AraC-typ_CS"/>
</dbReference>
<dbReference type="SMART" id="SM00342">
    <property type="entry name" value="HTH_ARAC"/>
    <property type="match status" value="1"/>
</dbReference>
<dbReference type="RefSeq" id="WP_211848328.1">
    <property type="nucleotide sequence ID" value="NZ_JAAEDL010000023.1"/>
</dbReference>
<keyword evidence="6" id="KW-1185">Reference proteome</keyword>
<reference evidence="5" key="2">
    <citation type="journal article" date="2021" name="Syst. Appl. Microbiol.">
        <title>Roseomonas hellenica sp. nov., isolated from roots of wild-growing Alkanna tinctoria.</title>
        <authorList>
            <person name="Rat A."/>
            <person name="Naranjo H.D."/>
            <person name="Lebbe L."/>
            <person name="Cnockaert M."/>
            <person name="Krigas N."/>
            <person name="Grigoriadou K."/>
            <person name="Maloupa E."/>
            <person name="Willems A."/>
        </authorList>
    </citation>
    <scope>NUCLEOTIDE SEQUENCE</scope>
    <source>
        <strain evidence="5">LMG 31228</strain>
    </source>
</reference>